<evidence type="ECO:0000313" key="6">
    <source>
        <dbReference type="EMBL" id="KAL3100929.1"/>
    </source>
</evidence>
<feature type="signal peptide" evidence="4">
    <location>
        <begin position="1"/>
        <end position="24"/>
    </location>
</feature>
<name>A0ABD2KEK6_HETSC</name>
<dbReference type="PANTHER" id="PTHR11474:SF21">
    <property type="entry name" value="SHKT DOMAIN-CONTAINING PROTEIN"/>
    <property type="match status" value="1"/>
</dbReference>
<evidence type="ECO:0000256" key="3">
    <source>
        <dbReference type="SAM" id="MobiDB-lite"/>
    </source>
</evidence>
<keyword evidence="7" id="KW-1185">Reference proteome</keyword>
<dbReference type="Pfam" id="PF01549">
    <property type="entry name" value="ShK"/>
    <property type="match status" value="4"/>
</dbReference>
<sequence>MVRLTTTIVVLVLALCCAALLTDAQNFGAMRSKPKNKRETESPTTEATTKETEVTVEEQQDEEPITDEPDDTDKYVNDYCADAPSKWHKRMCEQLYRWDKNAREAPPVTDHVVMPPAIPGMPTMFAADLAAVPMNSYQCMDLGCLCQYIGGDGKPNSNECKLKPKPGQNYGEPLRKAVRKEYRQLTDEERGKYHAALKAVKASKEYDRLAIIHKNVDGSGAAHSGPAFLPWHREYLKRYEIVLRQIDPTVALPYWDSSLEGHLPTPADSILFTENFAGENNKKGEIVSGDFVNWRTFDGTRNLKRFVGEMGTLPTDEGVESFINHDKTEIMFGYSAPQRGCPFFEVRYNVIEYFHGGPHIFVGGEEGDMGDIPTAGNDPLFWMHHNFIDYIYEMWRKRSPAKARETNYPLDNAQCASPQHFSAGPMHPFQPWQNIDGLVNKYTDNMYEFAPRPSCSMGPDCGSKYLFCDRSHGKPRCAAKVRPNGNCAGFTNGEDVCMNGECQYGKCVKKSPPPTTPKPPPIVTVAPIESPCFNEHECCAKWAADGQCESNSEYMSQFCKASCKKCQYSYNMQEECADRHKNCKDLSYQMKCDSSWMAENCRKYCNKCNVKRMQTCAGGSPGGEKPTLSYGGNNGGCKSNQCYNENICCQHWAMNGGCKKNSEWMNCNCKVSCGQCISRNYKYGTCSDYHPKCFKWAKHGQCKSNGWVLANCRRSCNSCASIWHIKKMCADGRGKRSVGDYHLWADAMEDTPISLLRMAREAEMEQKEEKKEEKAEEKNEEKKEAKPEEGKKEEKKEETKEEGQTEENKEQKTEEKKEEKTDEKKEEKKEEKPEEGKKEEKKEEKTEEKKVEEQKELKKELNSDAVVMMLNVDAVEKAMEASSTSGMGPIGPPKGHSKSLSAYVVNDEDLPKSSGMPSDA</sequence>
<dbReference type="PROSITE" id="PS51670">
    <property type="entry name" value="SHKT"/>
    <property type="match status" value="4"/>
</dbReference>
<proteinExistence type="predicted"/>
<feature type="domain" description="ShKT" evidence="5">
    <location>
        <begin position="532"/>
        <end position="566"/>
    </location>
</feature>
<feature type="region of interest" description="Disordered" evidence="3">
    <location>
        <begin position="30"/>
        <end position="75"/>
    </location>
</feature>
<feature type="domain" description="ShKT" evidence="5">
    <location>
        <begin position="642"/>
        <end position="676"/>
    </location>
</feature>
<feature type="compositionally biased region" description="Acidic residues" evidence="3">
    <location>
        <begin position="54"/>
        <end position="71"/>
    </location>
</feature>
<dbReference type="GO" id="GO:0046872">
    <property type="term" value="F:metal ion binding"/>
    <property type="evidence" value="ECO:0007669"/>
    <property type="project" value="UniProtKB-KW"/>
</dbReference>
<keyword evidence="2" id="KW-1015">Disulfide bond</keyword>
<dbReference type="SMART" id="SM00254">
    <property type="entry name" value="ShKT"/>
    <property type="match status" value="4"/>
</dbReference>
<comment type="caution">
    <text evidence="2">Lacks conserved residue(s) required for the propagation of feature annotation.</text>
</comment>
<dbReference type="PRINTS" id="PR00092">
    <property type="entry name" value="TYROSINASE"/>
</dbReference>
<dbReference type="AlphaFoldDB" id="A0ABD2KEK6"/>
<feature type="chain" id="PRO_5044802107" description="ShKT domain-containing protein" evidence="4">
    <location>
        <begin position="25"/>
        <end position="920"/>
    </location>
</feature>
<evidence type="ECO:0000259" key="5">
    <source>
        <dbReference type="PROSITE" id="PS51670"/>
    </source>
</evidence>
<feature type="disulfide bond" evidence="2">
    <location>
        <begin position="532"/>
        <end position="566"/>
    </location>
</feature>
<keyword evidence="4" id="KW-0732">Signal</keyword>
<dbReference type="InterPro" id="IPR008922">
    <property type="entry name" value="Di-copper_centre_dom_sf"/>
</dbReference>
<protein>
    <recommendedName>
        <fullName evidence="5">ShKT domain-containing protein</fullName>
    </recommendedName>
</protein>
<dbReference type="PROSITE" id="PS00498">
    <property type="entry name" value="TYROSINASE_2"/>
    <property type="match status" value="1"/>
</dbReference>
<feature type="disulfide bond" evidence="2">
    <location>
        <begin position="592"/>
        <end position="605"/>
    </location>
</feature>
<evidence type="ECO:0000313" key="7">
    <source>
        <dbReference type="Proteomes" id="UP001620645"/>
    </source>
</evidence>
<feature type="domain" description="ShKT" evidence="5">
    <location>
        <begin position="686"/>
        <end position="719"/>
    </location>
</feature>
<dbReference type="InterPro" id="IPR003582">
    <property type="entry name" value="ShKT_dom"/>
</dbReference>
<evidence type="ECO:0000256" key="2">
    <source>
        <dbReference type="PROSITE-ProRule" id="PRU01005"/>
    </source>
</evidence>
<organism evidence="6 7">
    <name type="scientific">Heterodera schachtii</name>
    <name type="common">Sugarbeet cyst nematode worm</name>
    <name type="synonym">Tylenchus schachtii</name>
    <dbReference type="NCBI Taxonomy" id="97005"/>
    <lineage>
        <taxon>Eukaryota</taxon>
        <taxon>Metazoa</taxon>
        <taxon>Ecdysozoa</taxon>
        <taxon>Nematoda</taxon>
        <taxon>Chromadorea</taxon>
        <taxon>Rhabditida</taxon>
        <taxon>Tylenchina</taxon>
        <taxon>Tylenchomorpha</taxon>
        <taxon>Tylenchoidea</taxon>
        <taxon>Heteroderidae</taxon>
        <taxon>Heteroderinae</taxon>
        <taxon>Heterodera</taxon>
    </lineage>
</organism>
<dbReference type="PANTHER" id="PTHR11474">
    <property type="entry name" value="TYROSINASE FAMILY MEMBER"/>
    <property type="match status" value="1"/>
</dbReference>
<dbReference type="Pfam" id="PF00264">
    <property type="entry name" value="Tyrosinase"/>
    <property type="match status" value="1"/>
</dbReference>
<dbReference type="EMBL" id="JBICCN010000027">
    <property type="protein sequence ID" value="KAL3100929.1"/>
    <property type="molecule type" value="Genomic_DNA"/>
</dbReference>
<dbReference type="Proteomes" id="UP001620645">
    <property type="component" value="Unassembled WGS sequence"/>
</dbReference>
<feature type="domain" description="ShKT" evidence="5">
    <location>
        <begin position="576"/>
        <end position="608"/>
    </location>
</feature>
<keyword evidence="1" id="KW-0479">Metal-binding</keyword>
<dbReference type="Gene3D" id="1.10.1280.10">
    <property type="entry name" value="Di-copper center containing domain from catechol oxidase"/>
    <property type="match status" value="1"/>
</dbReference>
<evidence type="ECO:0000256" key="1">
    <source>
        <dbReference type="ARBA" id="ARBA00022723"/>
    </source>
</evidence>
<dbReference type="InterPro" id="IPR002227">
    <property type="entry name" value="Tyrosinase_Cu-bd"/>
</dbReference>
<accession>A0ABD2KEK6</accession>
<comment type="caution">
    <text evidence="6">The sequence shown here is derived from an EMBL/GenBank/DDBJ whole genome shotgun (WGS) entry which is preliminary data.</text>
</comment>
<feature type="region of interest" description="Disordered" evidence="3">
    <location>
        <begin position="761"/>
        <end position="863"/>
    </location>
</feature>
<gene>
    <name evidence="6" type="ORF">niasHS_001389</name>
</gene>
<feature type="disulfide bond" evidence="2">
    <location>
        <begin position="642"/>
        <end position="676"/>
    </location>
</feature>
<dbReference type="PROSITE" id="PS00497">
    <property type="entry name" value="TYROSINASE_1"/>
    <property type="match status" value="1"/>
</dbReference>
<reference evidence="6 7" key="1">
    <citation type="submission" date="2024-10" db="EMBL/GenBank/DDBJ databases">
        <authorList>
            <person name="Kim D."/>
        </authorList>
    </citation>
    <scope>NUCLEOTIDE SEQUENCE [LARGE SCALE GENOMIC DNA]</scope>
    <source>
        <strain evidence="6">Taebaek</strain>
    </source>
</reference>
<feature type="compositionally biased region" description="Basic and acidic residues" evidence="3">
    <location>
        <begin position="761"/>
        <end position="862"/>
    </location>
</feature>
<dbReference type="InterPro" id="IPR050316">
    <property type="entry name" value="Tyrosinase/Hemocyanin"/>
</dbReference>
<feature type="disulfide bond" evidence="2">
    <location>
        <begin position="583"/>
        <end position="601"/>
    </location>
</feature>
<dbReference type="SUPFAM" id="SSF48056">
    <property type="entry name" value="Di-copper centre-containing domain"/>
    <property type="match status" value="1"/>
</dbReference>
<evidence type="ECO:0000256" key="4">
    <source>
        <dbReference type="SAM" id="SignalP"/>
    </source>
</evidence>